<dbReference type="Pfam" id="PF01261">
    <property type="entry name" value="AP_endonuc_2"/>
    <property type="match status" value="1"/>
</dbReference>
<feature type="domain" description="Xylose isomerase-like TIM barrel" evidence="2">
    <location>
        <begin position="24"/>
        <end position="251"/>
    </location>
</feature>
<dbReference type="EMBL" id="ABYI02000024">
    <property type="protein sequence ID" value="EEG73521.1"/>
    <property type="molecule type" value="Genomic_DNA"/>
</dbReference>
<dbReference type="InterPro" id="IPR050417">
    <property type="entry name" value="Sugar_Epim/Isomerase"/>
</dbReference>
<dbReference type="InterPro" id="IPR013022">
    <property type="entry name" value="Xyl_isomerase-like_TIM-brl"/>
</dbReference>
<dbReference type="InterPro" id="IPR036237">
    <property type="entry name" value="Xyl_isomerase-like_sf"/>
</dbReference>
<evidence type="ECO:0000313" key="4">
    <source>
        <dbReference type="Proteomes" id="UP000004893"/>
    </source>
</evidence>
<keyword evidence="3" id="KW-0255">Endonuclease</keyword>
<gene>
    <name evidence="3" type="ORF">CLOHYLEM_06467</name>
</gene>
<accession>C0C310</accession>
<keyword evidence="3" id="KW-0540">Nuclease</keyword>
<evidence type="ECO:0000256" key="1">
    <source>
        <dbReference type="ARBA" id="ARBA00023235"/>
    </source>
</evidence>
<dbReference type="GO" id="GO:0004519">
    <property type="term" value="F:endonuclease activity"/>
    <property type="evidence" value="ECO:0007669"/>
    <property type="project" value="UniProtKB-KW"/>
</dbReference>
<organism evidence="3 4">
    <name type="scientific">[Clostridium] hylemonae DSM 15053</name>
    <dbReference type="NCBI Taxonomy" id="553973"/>
    <lineage>
        <taxon>Bacteria</taxon>
        <taxon>Bacillati</taxon>
        <taxon>Bacillota</taxon>
        <taxon>Clostridia</taxon>
        <taxon>Lachnospirales</taxon>
        <taxon>Lachnospiraceae</taxon>
    </lineage>
</organism>
<dbReference type="STRING" id="553973.CLOHYLEM_06467"/>
<evidence type="ECO:0000313" key="3">
    <source>
        <dbReference type="EMBL" id="EEG73521.1"/>
    </source>
</evidence>
<dbReference type="PANTHER" id="PTHR43489:SF7">
    <property type="entry name" value="3-DEHYDRO-D-GULOSIDE 4-EPIMERASE-RELATED"/>
    <property type="match status" value="1"/>
</dbReference>
<dbReference type="Gene3D" id="3.20.20.150">
    <property type="entry name" value="Divalent-metal-dependent TIM barrel enzymes"/>
    <property type="match status" value="1"/>
</dbReference>
<proteinExistence type="predicted"/>
<dbReference type="OrthoDB" id="9786584at2"/>
<dbReference type="GO" id="GO:0016853">
    <property type="term" value="F:isomerase activity"/>
    <property type="evidence" value="ECO:0007669"/>
    <property type="project" value="UniProtKB-KW"/>
</dbReference>
<dbReference type="PANTHER" id="PTHR43489">
    <property type="entry name" value="ISOMERASE"/>
    <property type="match status" value="1"/>
</dbReference>
<keyword evidence="1" id="KW-0413">Isomerase</keyword>
<reference evidence="3" key="1">
    <citation type="submission" date="2009-02" db="EMBL/GenBank/DDBJ databases">
        <authorList>
            <person name="Fulton L."/>
            <person name="Clifton S."/>
            <person name="Fulton B."/>
            <person name="Xu J."/>
            <person name="Minx P."/>
            <person name="Pepin K.H."/>
            <person name="Johnson M."/>
            <person name="Bhonagiri V."/>
            <person name="Nash W.E."/>
            <person name="Mardis E.R."/>
            <person name="Wilson R.K."/>
        </authorList>
    </citation>
    <scope>NUCLEOTIDE SEQUENCE [LARGE SCALE GENOMIC DNA]</scope>
    <source>
        <strain evidence="3">DSM 15053</strain>
    </source>
</reference>
<comment type="caution">
    <text evidence="3">The sequence shown here is derived from an EMBL/GenBank/DDBJ whole genome shotgun (WGS) entry which is preliminary data.</text>
</comment>
<dbReference type="Proteomes" id="UP000004893">
    <property type="component" value="Unassembled WGS sequence"/>
</dbReference>
<dbReference type="RefSeq" id="WP_006443826.1">
    <property type="nucleotide sequence ID" value="NZ_CP036524.1"/>
</dbReference>
<name>C0C310_9FIRM</name>
<evidence type="ECO:0000259" key="2">
    <source>
        <dbReference type="Pfam" id="PF01261"/>
    </source>
</evidence>
<keyword evidence="4" id="KW-1185">Reference proteome</keyword>
<dbReference type="HOGENOM" id="CLU_050006_8_2_9"/>
<dbReference type="SUPFAM" id="SSF51658">
    <property type="entry name" value="Xylose isomerase-like"/>
    <property type="match status" value="1"/>
</dbReference>
<dbReference type="eggNOG" id="COG1082">
    <property type="taxonomic scope" value="Bacteria"/>
</dbReference>
<protein>
    <submittedName>
        <fullName evidence="3">AP endonuclease, family 2</fullName>
    </submittedName>
</protein>
<reference evidence="3" key="2">
    <citation type="submission" date="2013-06" db="EMBL/GenBank/DDBJ databases">
        <title>Draft genome sequence of Clostridium hylemonae (DSM 15053).</title>
        <authorList>
            <person name="Sudarsanam P."/>
            <person name="Ley R."/>
            <person name="Guruge J."/>
            <person name="Turnbaugh P.J."/>
            <person name="Mahowald M."/>
            <person name="Liep D."/>
            <person name="Gordon J."/>
        </authorList>
    </citation>
    <scope>NUCLEOTIDE SEQUENCE</scope>
    <source>
        <strain evidence="3">DSM 15053</strain>
    </source>
</reference>
<dbReference type="AlphaFoldDB" id="C0C310"/>
<sequence length="292" mass="33255">MKYKYGVHYAAWGSEWDVDIKERIRLAAEAGFEDLEVTPPDYVPAMDIDKMNELKKCAEDHGIEMSWCIGFPKEYDMASEDPSVRRRGIEYTKHMLEAIHMLDGKILSGILYSSWPYDFRNLPDKERTWELALSSVKECVKTAQDYGIIYAIEMVNRFEQFVLNSVEEGLTFIGQVGSPCCRLLLDMFHMGIEETSTPDAIRRAGKSLAHLHVCQNNRQIPAPCDNVPWDAVGQAVNDIGYEGRIVMEPFVIKGGPVGRDVNIWRNLMDDVSQEHISEELTKGLHYIQGIFG</sequence>
<keyword evidence="3" id="KW-0378">Hydrolase</keyword>